<proteinExistence type="predicted"/>
<gene>
    <name evidence="1" type="ORF">ENSA5_61050</name>
</gene>
<evidence type="ECO:0000313" key="1">
    <source>
        <dbReference type="EMBL" id="PRP90855.1"/>
    </source>
</evidence>
<evidence type="ECO:0000313" key="2">
    <source>
        <dbReference type="Proteomes" id="UP000237968"/>
    </source>
</evidence>
<reference evidence="1 2" key="1">
    <citation type="submission" date="2018-03" db="EMBL/GenBank/DDBJ databases">
        <title>Draft Genome Sequences of the Obligatory Marine Myxobacteria Enhygromyxa salina SWB005.</title>
        <authorList>
            <person name="Poehlein A."/>
            <person name="Moghaddam J.A."/>
            <person name="Harms H."/>
            <person name="Alanjari M."/>
            <person name="Koenig G.M."/>
            <person name="Daniel R."/>
            <person name="Schaeberle T.F."/>
        </authorList>
    </citation>
    <scope>NUCLEOTIDE SEQUENCE [LARGE SCALE GENOMIC DNA]</scope>
    <source>
        <strain evidence="1 2">SWB005</strain>
    </source>
</reference>
<organism evidence="1 2">
    <name type="scientific">Enhygromyxa salina</name>
    <dbReference type="NCBI Taxonomy" id="215803"/>
    <lineage>
        <taxon>Bacteria</taxon>
        <taxon>Pseudomonadati</taxon>
        <taxon>Myxococcota</taxon>
        <taxon>Polyangia</taxon>
        <taxon>Nannocystales</taxon>
        <taxon>Nannocystaceae</taxon>
        <taxon>Enhygromyxa</taxon>
    </lineage>
</organism>
<protein>
    <submittedName>
        <fullName evidence="1">Uncharacterized protein</fullName>
    </submittedName>
</protein>
<dbReference type="AlphaFoldDB" id="A0A2S9XDC2"/>
<dbReference type="EMBL" id="PVNK01000267">
    <property type="protein sequence ID" value="PRP90855.1"/>
    <property type="molecule type" value="Genomic_DNA"/>
</dbReference>
<name>A0A2S9XDC2_9BACT</name>
<accession>A0A2S9XDC2</accession>
<sequence length="187" mass="21054">MAAKSEEQIKMELQHLSEEIPMLREMAQGQGMSFSSLDPKELEKKVRTATTKTPFIYSQAWNSTVQIGNPATYHVWVRNPDPVAYHPVYATIYFGLGNILTLGEGWIGRDKRWPEFSSDRTFMGPFSSHRLTFGFHVPEVPLGTYNGNTVVWRGMWHDTGTSLDRGGFDIKVLPAVPMSSPTPMSSE</sequence>
<keyword evidence="2" id="KW-1185">Reference proteome</keyword>
<comment type="caution">
    <text evidence="1">The sequence shown here is derived from an EMBL/GenBank/DDBJ whole genome shotgun (WGS) entry which is preliminary data.</text>
</comment>
<dbReference type="Proteomes" id="UP000237968">
    <property type="component" value="Unassembled WGS sequence"/>
</dbReference>